<dbReference type="AlphaFoldDB" id="A0A813T536"/>
<sequence>MGTIIRRIEKFSSPRPHPYRCISFDIYDVPGDNYPVQYNSNQPISLQNAIATAFGKFIDKSLAVNHWQCGLDLALNTWKNQLFSRRQYK</sequence>
<name>A0A813T536_9BILA</name>
<organism evidence="1 3">
    <name type="scientific">Rotaria sordida</name>
    <dbReference type="NCBI Taxonomy" id="392033"/>
    <lineage>
        <taxon>Eukaryota</taxon>
        <taxon>Metazoa</taxon>
        <taxon>Spiralia</taxon>
        <taxon>Gnathifera</taxon>
        <taxon>Rotifera</taxon>
        <taxon>Eurotatoria</taxon>
        <taxon>Bdelloidea</taxon>
        <taxon>Philodinida</taxon>
        <taxon>Philodinidae</taxon>
        <taxon>Rotaria</taxon>
    </lineage>
</organism>
<dbReference type="Proteomes" id="UP000663854">
    <property type="component" value="Unassembled WGS sequence"/>
</dbReference>
<comment type="caution">
    <text evidence="1">The sequence shown here is derived from an EMBL/GenBank/DDBJ whole genome shotgun (WGS) entry which is preliminary data.</text>
</comment>
<dbReference type="EMBL" id="CAJNOL010002126">
    <property type="protein sequence ID" value="CAF1464902.1"/>
    <property type="molecule type" value="Genomic_DNA"/>
</dbReference>
<proteinExistence type="predicted"/>
<dbReference type="Proteomes" id="UP000663870">
    <property type="component" value="Unassembled WGS sequence"/>
</dbReference>
<keyword evidence="4" id="KW-1185">Reference proteome</keyword>
<dbReference type="EMBL" id="CAJNOH010000045">
    <property type="protein sequence ID" value="CAF0804138.1"/>
    <property type="molecule type" value="Genomic_DNA"/>
</dbReference>
<accession>A0A813T536</accession>
<evidence type="ECO:0000313" key="1">
    <source>
        <dbReference type="EMBL" id="CAF0804138.1"/>
    </source>
</evidence>
<reference evidence="1" key="1">
    <citation type="submission" date="2021-02" db="EMBL/GenBank/DDBJ databases">
        <authorList>
            <person name="Nowell W R."/>
        </authorList>
    </citation>
    <scope>NUCLEOTIDE SEQUENCE</scope>
</reference>
<evidence type="ECO:0000313" key="2">
    <source>
        <dbReference type="EMBL" id="CAF1464902.1"/>
    </source>
</evidence>
<evidence type="ECO:0000313" key="4">
    <source>
        <dbReference type="Proteomes" id="UP000663870"/>
    </source>
</evidence>
<gene>
    <name evidence="2" type="ORF">JXQ802_LOCUS38390</name>
    <name evidence="1" type="ORF">PYM288_LOCUS4764</name>
</gene>
<evidence type="ECO:0000313" key="3">
    <source>
        <dbReference type="Proteomes" id="UP000663854"/>
    </source>
</evidence>
<protein>
    <submittedName>
        <fullName evidence="1">Uncharacterized protein</fullName>
    </submittedName>
</protein>